<feature type="compositionally biased region" description="Polar residues" evidence="1">
    <location>
        <begin position="30"/>
        <end position="61"/>
    </location>
</feature>
<evidence type="ECO:0008006" key="4">
    <source>
        <dbReference type="Google" id="ProtNLM"/>
    </source>
</evidence>
<name>A0ABQ7U3F2_SOLTU</name>
<dbReference type="Proteomes" id="UP000826656">
    <property type="component" value="Unassembled WGS sequence"/>
</dbReference>
<evidence type="ECO:0000313" key="2">
    <source>
        <dbReference type="EMBL" id="KAH0740993.1"/>
    </source>
</evidence>
<gene>
    <name evidence="2" type="ORF">KY290_034036</name>
</gene>
<feature type="region of interest" description="Disordered" evidence="1">
    <location>
        <begin position="1"/>
        <end position="65"/>
    </location>
</feature>
<comment type="caution">
    <text evidence="2">The sequence shown here is derived from an EMBL/GenBank/DDBJ whole genome shotgun (WGS) entry which is preliminary data.</text>
</comment>
<evidence type="ECO:0000313" key="3">
    <source>
        <dbReference type="Proteomes" id="UP000826656"/>
    </source>
</evidence>
<keyword evidence="3" id="KW-1185">Reference proteome</keyword>
<evidence type="ECO:0000256" key="1">
    <source>
        <dbReference type="SAM" id="MobiDB-lite"/>
    </source>
</evidence>
<proteinExistence type="predicted"/>
<organism evidence="2 3">
    <name type="scientific">Solanum tuberosum</name>
    <name type="common">Potato</name>
    <dbReference type="NCBI Taxonomy" id="4113"/>
    <lineage>
        <taxon>Eukaryota</taxon>
        <taxon>Viridiplantae</taxon>
        <taxon>Streptophyta</taxon>
        <taxon>Embryophyta</taxon>
        <taxon>Tracheophyta</taxon>
        <taxon>Spermatophyta</taxon>
        <taxon>Magnoliopsida</taxon>
        <taxon>eudicotyledons</taxon>
        <taxon>Gunneridae</taxon>
        <taxon>Pentapetalae</taxon>
        <taxon>asterids</taxon>
        <taxon>lamiids</taxon>
        <taxon>Solanales</taxon>
        <taxon>Solanaceae</taxon>
        <taxon>Solanoideae</taxon>
        <taxon>Solaneae</taxon>
        <taxon>Solanum</taxon>
    </lineage>
</organism>
<accession>A0ABQ7U3F2</accession>
<sequence>MFGNAQFPSETASFMVGRQERPSQRPGKQPQRNGFQSQRQKNSTQRFGQANRAQRSGNQPYKNKDRNVKYNLNISCTYCFKTSHEEIDCFRLIGYPDDFQFRHSKEHQEGPRGNVAVAEEICKNAESQALIAA</sequence>
<feature type="compositionally biased region" description="Polar residues" evidence="1">
    <location>
        <begin position="1"/>
        <end position="12"/>
    </location>
</feature>
<reference evidence="2 3" key="1">
    <citation type="journal article" date="2021" name="bioRxiv">
        <title>Chromosome-scale and haplotype-resolved genome assembly of a tetraploid potato cultivar.</title>
        <authorList>
            <person name="Sun H."/>
            <person name="Jiao W.-B."/>
            <person name="Krause K."/>
            <person name="Campoy J.A."/>
            <person name="Goel M."/>
            <person name="Folz-Donahue K."/>
            <person name="Kukat C."/>
            <person name="Huettel B."/>
            <person name="Schneeberger K."/>
        </authorList>
    </citation>
    <scope>NUCLEOTIDE SEQUENCE [LARGE SCALE GENOMIC DNA]</scope>
    <source>
        <strain evidence="2">SolTubOtavaFocal</strain>
        <tissue evidence="2">Leaves</tissue>
    </source>
</reference>
<dbReference type="EMBL" id="JAIVGD010000026">
    <property type="protein sequence ID" value="KAH0740993.1"/>
    <property type="molecule type" value="Genomic_DNA"/>
</dbReference>
<protein>
    <recommendedName>
        <fullName evidence="4">Gag-pol polyprotein</fullName>
    </recommendedName>
</protein>